<gene>
    <name evidence="6" type="ORF">SAMN04488051_101120</name>
</gene>
<evidence type="ECO:0000313" key="6">
    <source>
        <dbReference type="EMBL" id="SDZ94871.1"/>
    </source>
</evidence>
<dbReference type="InterPro" id="IPR001129">
    <property type="entry name" value="Membr-assoc_MAPEG"/>
</dbReference>
<accession>A0A1H3X7F0</accession>
<feature type="transmembrane region" description="Helical" evidence="5">
    <location>
        <begin position="55"/>
        <end position="75"/>
    </location>
</feature>
<reference evidence="6 7" key="1">
    <citation type="submission" date="2016-10" db="EMBL/GenBank/DDBJ databases">
        <authorList>
            <person name="de Groot N.N."/>
        </authorList>
    </citation>
    <scope>NUCLEOTIDE SEQUENCE [LARGE SCALE GENOMIC DNA]</scope>
    <source>
        <strain evidence="6 7">CGMCC 1.3430</strain>
    </source>
</reference>
<dbReference type="Proteomes" id="UP000198773">
    <property type="component" value="Unassembled WGS sequence"/>
</dbReference>
<organism evidence="6 7">
    <name type="scientific">Alkalimonas amylolytica</name>
    <dbReference type="NCBI Taxonomy" id="152573"/>
    <lineage>
        <taxon>Bacteria</taxon>
        <taxon>Pseudomonadati</taxon>
        <taxon>Pseudomonadota</taxon>
        <taxon>Gammaproteobacteria</taxon>
        <taxon>Alkalimonas</taxon>
    </lineage>
</organism>
<dbReference type="SUPFAM" id="SSF161084">
    <property type="entry name" value="MAPEG domain-like"/>
    <property type="match status" value="1"/>
</dbReference>
<dbReference type="Pfam" id="PF01124">
    <property type="entry name" value="MAPEG"/>
    <property type="match status" value="1"/>
</dbReference>
<dbReference type="EMBL" id="FNRM01000001">
    <property type="protein sequence ID" value="SDZ94871.1"/>
    <property type="molecule type" value="Genomic_DNA"/>
</dbReference>
<dbReference type="AlphaFoldDB" id="A0A1H3X7F0"/>
<evidence type="ECO:0000256" key="4">
    <source>
        <dbReference type="ARBA" id="ARBA00023136"/>
    </source>
</evidence>
<protein>
    <submittedName>
        <fullName evidence="6">Uncharacterized conserved protein, MAPEG superfamily</fullName>
    </submittedName>
</protein>
<dbReference type="GO" id="GO:0016020">
    <property type="term" value="C:membrane"/>
    <property type="evidence" value="ECO:0007669"/>
    <property type="project" value="UniProtKB-SubCell"/>
</dbReference>
<dbReference type="Gene3D" id="1.20.120.550">
    <property type="entry name" value="Membrane associated eicosanoid/glutathione metabolism-like domain"/>
    <property type="match status" value="1"/>
</dbReference>
<dbReference type="RefSeq" id="WP_091337931.1">
    <property type="nucleotide sequence ID" value="NZ_FNRM01000001.1"/>
</dbReference>
<evidence type="ECO:0000256" key="5">
    <source>
        <dbReference type="SAM" id="Phobius"/>
    </source>
</evidence>
<evidence type="ECO:0000256" key="3">
    <source>
        <dbReference type="ARBA" id="ARBA00022989"/>
    </source>
</evidence>
<keyword evidence="7" id="KW-1185">Reference proteome</keyword>
<evidence type="ECO:0000313" key="7">
    <source>
        <dbReference type="Proteomes" id="UP000198773"/>
    </source>
</evidence>
<comment type="subcellular location">
    <subcellularLocation>
        <location evidence="1">Membrane</location>
    </subcellularLocation>
</comment>
<keyword evidence="3 5" id="KW-1133">Transmembrane helix</keyword>
<name>A0A1H3X7F0_ALKAM</name>
<dbReference type="InterPro" id="IPR023352">
    <property type="entry name" value="MAPEG-like_dom_sf"/>
</dbReference>
<keyword evidence="4 5" id="KW-0472">Membrane</keyword>
<proteinExistence type="predicted"/>
<keyword evidence="2 5" id="KW-0812">Transmembrane</keyword>
<feature type="transmembrane region" description="Helical" evidence="5">
    <location>
        <begin position="82"/>
        <end position="104"/>
    </location>
</feature>
<dbReference type="STRING" id="152573.SAMN04488051_101120"/>
<dbReference type="PANTHER" id="PTHR35371:SF1">
    <property type="entry name" value="BLR7753 PROTEIN"/>
    <property type="match status" value="1"/>
</dbReference>
<dbReference type="PANTHER" id="PTHR35371">
    <property type="entry name" value="INNER MEMBRANE PROTEIN"/>
    <property type="match status" value="1"/>
</dbReference>
<sequence length="131" mass="14458">MTSLLLTLFIAMLLPYLAKAPLVVAMHREPEGYDNHNPRLQQAGLSGFGQRANAAHYNSFEALLIYGCAVLAVAVSGQLDAWVLGLGWLFVLCRVLYLVCYWYDFASLRSLVWLVSMAAAFGMIGRAIWGS</sequence>
<feature type="transmembrane region" description="Helical" evidence="5">
    <location>
        <begin position="110"/>
        <end position="129"/>
    </location>
</feature>
<evidence type="ECO:0000256" key="2">
    <source>
        <dbReference type="ARBA" id="ARBA00022692"/>
    </source>
</evidence>
<dbReference type="OrthoDB" id="513661at2"/>
<evidence type="ECO:0000256" key="1">
    <source>
        <dbReference type="ARBA" id="ARBA00004370"/>
    </source>
</evidence>